<dbReference type="Gene3D" id="1.20.1250.20">
    <property type="entry name" value="MFS general substrate transporter like domains"/>
    <property type="match status" value="1"/>
</dbReference>
<evidence type="ECO:0000313" key="9">
    <source>
        <dbReference type="Proteomes" id="UP000323257"/>
    </source>
</evidence>
<dbReference type="SUPFAM" id="SSF103473">
    <property type="entry name" value="MFS general substrate transporter"/>
    <property type="match status" value="1"/>
</dbReference>
<protein>
    <submittedName>
        <fullName evidence="8">Putative MFS family arabinose efflux permease</fullName>
    </submittedName>
</protein>
<evidence type="ECO:0000256" key="6">
    <source>
        <dbReference type="SAM" id="Phobius"/>
    </source>
</evidence>
<feature type="transmembrane region" description="Helical" evidence="6">
    <location>
        <begin position="84"/>
        <end position="103"/>
    </location>
</feature>
<comment type="caution">
    <text evidence="8">The sequence shown here is derived from an EMBL/GenBank/DDBJ whole genome shotgun (WGS) entry which is preliminary data.</text>
</comment>
<dbReference type="Proteomes" id="UP000323257">
    <property type="component" value="Unassembled WGS sequence"/>
</dbReference>
<comment type="subcellular location">
    <subcellularLocation>
        <location evidence="1">Cell membrane</location>
        <topology evidence="1">Multi-pass membrane protein</topology>
    </subcellularLocation>
</comment>
<dbReference type="GO" id="GO:0022857">
    <property type="term" value="F:transmembrane transporter activity"/>
    <property type="evidence" value="ECO:0007669"/>
    <property type="project" value="InterPro"/>
</dbReference>
<evidence type="ECO:0000256" key="1">
    <source>
        <dbReference type="ARBA" id="ARBA00004651"/>
    </source>
</evidence>
<feature type="transmembrane region" description="Helical" evidence="6">
    <location>
        <begin position="51"/>
        <end position="72"/>
    </location>
</feature>
<dbReference type="PANTHER" id="PTHR23537:SF1">
    <property type="entry name" value="SUGAR TRANSPORTER"/>
    <property type="match status" value="1"/>
</dbReference>
<name>A0A5S5CE99_9BACL</name>
<proteinExistence type="predicted"/>
<evidence type="ECO:0000256" key="3">
    <source>
        <dbReference type="ARBA" id="ARBA00022692"/>
    </source>
</evidence>
<feature type="transmembrane region" description="Helical" evidence="6">
    <location>
        <begin position="350"/>
        <end position="368"/>
    </location>
</feature>
<evidence type="ECO:0000256" key="4">
    <source>
        <dbReference type="ARBA" id="ARBA00022989"/>
    </source>
</evidence>
<dbReference type="InterPro" id="IPR036259">
    <property type="entry name" value="MFS_trans_sf"/>
</dbReference>
<dbReference type="PANTHER" id="PTHR23537">
    <property type="match status" value="1"/>
</dbReference>
<gene>
    <name evidence="8" type="ORF">BCM02_103298</name>
</gene>
<dbReference type="InterPro" id="IPR020846">
    <property type="entry name" value="MFS_dom"/>
</dbReference>
<feature type="transmembrane region" description="Helical" evidence="6">
    <location>
        <begin position="380"/>
        <end position="403"/>
    </location>
</feature>
<keyword evidence="9" id="KW-1185">Reference proteome</keyword>
<feature type="domain" description="Major facilitator superfamily (MFS) profile" evidence="7">
    <location>
        <begin position="18"/>
        <end position="408"/>
    </location>
</feature>
<keyword evidence="3 6" id="KW-0812">Transmembrane</keyword>
<dbReference type="PROSITE" id="PS50850">
    <property type="entry name" value="MFS"/>
    <property type="match status" value="1"/>
</dbReference>
<feature type="transmembrane region" description="Helical" evidence="6">
    <location>
        <begin position="319"/>
        <end position="338"/>
    </location>
</feature>
<dbReference type="EMBL" id="VNHS01000003">
    <property type="protein sequence ID" value="TYP76636.1"/>
    <property type="molecule type" value="Genomic_DNA"/>
</dbReference>
<keyword evidence="5 6" id="KW-0472">Membrane</keyword>
<organism evidence="8 9">
    <name type="scientific">Paenibacillus methanolicus</name>
    <dbReference type="NCBI Taxonomy" id="582686"/>
    <lineage>
        <taxon>Bacteria</taxon>
        <taxon>Bacillati</taxon>
        <taxon>Bacillota</taxon>
        <taxon>Bacilli</taxon>
        <taxon>Bacillales</taxon>
        <taxon>Paenibacillaceae</taxon>
        <taxon>Paenibacillus</taxon>
    </lineage>
</organism>
<sequence length="413" mass="44046">MLEEEGDMGTKSAFNWITLWASLLFVVILGFSRLSYGMFLPGIQRVIGGSYGQLGLLGTVNFIGYLVGTLCLPPLIARYPARKPILNGITCLLLGLTLIGSAASDHVIQLGLWRFAIGWLSAFATVLVLSIALDAVRPAERGAASGLIWLGGSAGILATGLFAPLTIDPSHLQGWRYAWVIMGVFGVLAAFGFAFVTRTKGDEIIPSRIESKPSDNESEPVHRLLWSPKKLLFLVSSYFFFGSGYIIYFTYLIPYLVSKGIPSLYAGLIWSGIGFAGLFNGWIGGKAIDRWPSGYTLASGLTLGTIGVCGVTTNNMFLTVLGAALIGLVSFITPPLMTTALLRRHVPPRAYAACLSLATAVFAAGQMLGPLVGGLVVERYGLQSGVASSAIFMAIAAALAGLFGHRQRKLVER</sequence>
<evidence type="ECO:0000256" key="5">
    <source>
        <dbReference type="ARBA" id="ARBA00023136"/>
    </source>
</evidence>
<keyword evidence="2" id="KW-0813">Transport</keyword>
<feature type="transmembrane region" description="Helical" evidence="6">
    <location>
        <begin position="295"/>
        <end position="313"/>
    </location>
</feature>
<evidence type="ECO:0000259" key="7">
    <source>
        <dbReference type="PROSITE" id="PS50850"/>
    </source>
</evidence>
<dbReference type="Pfam" id="PF06779">
    <property type="entry name" value="MFS_4"/>
    <property type="match status" value="1"/>
</dbReference>
<feature type="transmembrane region" description="Helical" evidence="6">
    <location>
        <begin position="177"/>
        <end position="196"/>
    </location>
</feature>
<accession>A0A5S5CE99</accession>
<dbReference type="GO" id="GO:0005886">
    <property type="term" value="C:plasma membrane"/>
    <property type="evidence" value="ECO:0007669"/>
    <property type="project" value="UniProtKB-SubCell"/>
</dbReference>
<feature type="transmembrane region" description="Helical" evidence="6">
    <location>
        <begin position="231"/>
        <end position="257"/>
    </location>
</feature>
<feature type="transmembrane region" description="Helical" evidence="6">
    <location>
        <begin position="263"/>
        <end position="283"/>
    </location>
</feature>
<feature type="transmembrane region" description="Helical" evidence="6">
    <location>
        <begin position="12"/>
        <end position="31"/>
    </location>
</feature>
<evidence type="ECO:0000256" key="2">
    <source>
        <dbReference type="ARBA" id="ARBA00022448"/>
    </source>
</evidence>
<evidence type="ECO:0000313" key="8">
    <source>
        <dbReference type="EMBL" id="TYP76636.1"/>
    </source>
</evidence>
<keyword evidence="4 6" id="KW-1133">Transmembrane helix</keyword>
<reference evidence="8 9" key="1">
    <citation type="submission" date="2019-07" db="EMBL/GenBank/DDBJ databases">
        <title>Genomic Encyclopedia of Type Strains, Phase III (KMG-III): the genomes of soil and plant-associated and newly described type strains.</title>
        <authorList>
            <person name="Whitman W."/>
        </authorList>
    </citation>
    <scope>NUCLEOTIDE SEQUENCE [LARGE SCALE GENOMIC DNA]</scope>
    <source>
        <strain evidence="8 9">BL24</strain>
    </source>
</reference>
<feature type="transmembrane region" description="Helical" evidence="6">
    <location>
        <begin position="115"/>
        <end position="135"/>
    </location>
</feature>
<feature type="transmembrane region" description="Helical" evidence="6">
    <location>
        <begin position="147"/>
        <end position="165"/>
    </location>
</feature>
<dbReference type="AlphaFoldDB" id="A0A5S5CE99"/>
<dbReference type="InterPro" id="IPR010645">
    <property type="entry name" value="MFS_4"/>
</dbReference>